<evidence type="ECO:0000256" key="6">
    <source>
        <dbReference type="SAM" id="Phobius"/>
    </source>
</evidence>
<dbReference type="Proteomes" id="UP000596938">
    <property type="component" value="Unassembled WGS sequence"/>
</dbReference>
<proteinExistence type="predicted"/>
<dbReference type="InterPro" id="IPR042094">
    <property type="entry name" value="T2SS_GspF_sf"/>
</dbReference>
<sequence>MTVAVDTPVAMFMAGLFLVYVSLALVFVVVWRGRSGVPLSRRRPDVVQHSSSLSRLTNQAVGVLNRGLKKRPTGIFNREKLEQAGLNKDPGDYLLMAGAITLVATVLGFFLGGLGISILAFIMAPILLYVVLNFLISRRRKTFDSQVPDTLQMFSGGLRAGHSLLRAIDAAAQENDGPMAEELSRIVNETRIGRDLGESMADVSRRTASEDFYWIAQAIEIHREVGGDLAEVLDHVGETIRDRNQVKGQVRALSAEGRISAMVLMALPILMFIGLVTFNPTYARVFTTTFIGFVMLAAAIALLSTGGLWLSRIIKPKY</sequence>
<feature type="domain" description="Type II secretion system protein GspF" evidence="7">
    <location>
        <begin position="151"/>
        <end position="276"/>
    </location>
</feature>
<accession>A0ABQ1XEI9</accession>
<feature type="transmembrane region" description="Helical" evidence="6">
    <location>
        <begin position="290"/>
        <end position="310"/>
    </location>
</feature>
<organism evidence="8 9">
    <name type="scientific">Pseudarthrobacter polychromogenes</name>
    <dbReference type="NCBI Taxonomy" id="1676"/>
    <lineage>
        <taxon>Bacteria</taxon>
        <taxon>Bacillati</taxon>
        <taxon>Actinomycetota</taxon>
        <taxon>Actinomycetes</taxon>
        <taxon>Micrococcales</taxon>
        <taxon>Micrococcaceae</taxon>
        <taxon>Pseudarthrobacter</taxon>
    </lineage>
</organism>
<gene>
    <name evidence="8" type="ORF">GCM10011577_13670</name>
</gene>
<protein>
    <recommendedName>
        <fullName evidence="7">Type II secretion system protein GspF domain-containing protein</fullName>
    </recommendedName>
</protein>
<name>A0ABQ1XEI9_9MICC</name>
<evidence type="ECO:0000256" key="1">
    <source>
        <dbReference type="ARBA" id="ARBA00004651"/>
    </source>
</evidence>
<keyword evidence="9" id="KW-1185">Reference proteome</keyword>
<dbReference type="Gene3D" id="1.20.81.30">
    <property type="entry name" value="Type II secretion system (T2SS), domain F"/>
    <property type="match status" value="1"/>
</dbReference>
<evidence type="ECO:0000256" key="4">
    <source>
        <dbReference type="ARBA" id="ARBA00022989"/>
    </source>
</evidence>
<dbReference type="EMBL" id="BMKU01000003">
    <property type="protein sequence ID" value="GGG92260.1"/>
    <property type="molecule type" value="Genomic_DNA"/>
</dbReference>
<evidence type="ECO:0000259" key="7">
    <source>
        <dbReference type="Pfam" id="PF00482"/>
    </source>
</evidence>
<feature type="transmembrane region" description="Helical" evidence="6">
    <location>
        <begin position="118"/>
        <end position="136"/>
    </location>
</feature>
<evidence type="ECO:0000256" key="5">
    <source>
        <dbReference type="ARBA" id="ARBA00023136"/>
    </source>
</evidence>
<evidence type="ECO:0000313" key="8">
    <source>
        <dbReference type="EMBL" id="GGG92260.1"/>
    </source>
</evidence>
<keyword evidence="4 6" id="KW-1133">Transmembrane helix</keyword>
<feature type="transmembrane region" description="Helical" evidence="6">
    <location>
        <begin position="12"/>
        <end position="33"/>
    </location>
</feature>
<evidence type="ECO:0000256" key="2">
    <source>
        <dbReference type="ARBA" id="ARBA00022475"/>
    </source>
</evidence>
<comment type="subcellular location">
    <subcellularLocation>
        <location evidence="1">Cell membrane</location>
        <topology evidence="1">Multi-pass membrane protein</topology>
    </subcellularLocation>
</comment>
<keyword evidence="2" id="KW-1003">Cell membrane</keyword>
<keyword evidence="3 6" id="KW-0812">Transmembrane</keyword>
<feature type="transmembrane region" description="Helical" evidence="6">
    <location>
        <begin position="93"/>
        <end position="112"/>
    </location>
</feature>
<dbReference type="PANTHER" id="PTHR35007:SF1">
    <property type="entry name" value="PILUS ASSEMBLY PROTEIN"/>
    <property type="match status" value="1"/>
</dbReference>
<feature type="transmembrane region" description="Helical" evidence="6">
    <location>
        <begin position="259"/>
        <end position="278"/>
    </location>
</feature>
<dbReference type="Pfam" id="PF00482">
    <property type="entry name" value="T2SSF"/>
    <property type="match status" value="1"/>
</dbReference>
<dbReference type="PANTHER" id="PTHR35007">
    <property type="entry name" value="INTEGRAL MEMBRANE PROTEIN-RELATED"/>
    <property type="match status" value="1"/>
</dbReference>
<reference evidence="9" key="1">
    <citation type="journal article" date="2019" name="Int. J. Syst. Evol. Microbiol.">
        <title>The Global Catalogue of Microorganisms (GCM) 10K type strain sequencing project: providing services to taxonomists for standard genome sequencing and annotation.</title>
        <authorList>
            <consortium name="The Broad Institute Genomics Platform"/>
            <consortium name="The Broad Institute Genome Sequencing Center for Infectious Disease"/>
            <person name="Wu L."/>
            <person name="Ma J."/>
        </authorList>
    </citation>
    <scope>NUCLEOTIDE SEQUENCE [LARGE SCALE GENOMIC DNA]</scope>
    <source>
        <strain evidence="9">CGMCC 1.1927</strain>
    </source>
</reference>
<keyword evidence="5 6" id="KW-0472">Membrane</keyword>
<evidence type="ECO:0000256" key="3">
    <source>
        <dbReference type="ARBA" id="ARBA00022692"/>
    </source>
</evidence>
<evidence type="ECO:0000313" key="9">
    <source>
        <dbReference type="Proteomes" id="UP000596938"/>
    </source>
</evidence>
<comment type="caution">
    <text evidence="8">The sequence shown here is derived from an EMBL/GenBank/DDBJ whole genome shotgun (WGS) entry which is preliminary data.</text>
</comment>
<dbReference type="InterPro" id="IPR018076">
    <property type="entry name" value="T2SS_GspF_dom"/>
</dbReference>
<dbReference type="RefSeq" id="WP_188809629.1">
    <property type="nucleotide sequence ID" value="NZ_BAAAWV010000001.1"/>
</dbReference>